<name>X0SU42_9ZZZZ</name>
<dbReference type="AlphaFoldDB" id="X0SU42"/>
<evidence type="ECO:0000313" key="1">
    <source>
        <dbReference type="EMBL" id="GAF84703.1"/>
    </source>
</evidence>
<organism evidence="1">
    <name type="scientific">marine sediment metagenome</name>
    <dbReference type="NCBI Taxonomy" id="412755"/>
    <lineage>
        <taxon>unclassified sequences</taxon>
        <taxon>metagenomes</taxon>
        <taxon>ecological metagenomes</taxon>
    </lineage>
</organism>
<accession>X0SU42</accession>
<protein>
    <recommendedName>
        <fullName evidence="2">DNA (cytosine-5-)-methyltransferase</fullName>
    </recommendedName>
</protein>
<evidence type="ECO:0008006" key="2">
    <source>
        <dbReference type="Google" id="ProtNLM"/>
    </source>
</evidence>
<comment type="caution">
    <text evidence="1">The sequence shown here is derived from an EMBL/GenBank/DDBJ whole genome shotgun (WGS) entry which is preliminary data.</text>
</comment>
<sequence length="43" mass="4805">MSDYHTCPDCRGRERIVGNGVTAPVAEWIGRRISEAFELLIGE</sequence>
<proteinExistence type="predicted"/>
<reference evidence="1" key="1">
    <citation type="journal article" date="2014" name="Front. Microbiol.">
        <title>High frequency of phylogenetically diverse reductive dehalogenase-homologous genes in deep subseafloor sedimentary metagenomes.</title>
        <authorList>
            <person name="Kawai M."/>
            <person name="Futagami T."/>
            <person name="Toyoda A."/>
            <person name="Takaki Y."/>
            <person name="Nishi S."/>
            <person name="Hori S."/>
            <person name="Arai W."/>
            <person name="Tsubouchi T."/>
            <person name="Morono Y."/>
            <person name="Uchiyama I."/>
            <person name="Ito T."/>
            <person name="Fujiyama A."/>
            <person name="Inagaki F."/>
            <person name="Takami H."/>
        </authorList>
    </citation>
    <scope>NUCLEOTIDE SEQUENCE</scope>
    <source>
        <strain evidence="1">Expedition CK06-06</strain>
    </source>
</reference>
<gene>
    <name evidence="1" type="ORF">S01H1_12202</name>
</gene>
<dbReference type="EMBL" id="BARS01006247">
    <property type="protein sequence ID" value="GAF84703.1"/>
    <property type="molecule type" value="Genomic_DNA"/>
</dbReference>